<reference evidence="3" key="1">
    <citation type="journal article" date="2019" name="Int. J. Syst. Evol. Microbiol.">
        <title>The Global Catalogue of Microorganisms (GCM) 10K type strain sequencing project: providing services to taxonomists for standard genome sequencing and annotation.</title>
        <authorList>
            <consortium name="The Broad Institute Genomics Platform"/>
            <consortium name="The Broad Institute Genome Sequencing Center for Infectious Disease"/>
            <person name="Wu L."/>
            <person name="Ma J."/>
        </authorList>
    </citation>
    <scope>NUCLEOTIDE SEQUENCE [LARGE SCALE GENOMIC DNA]</scope>
    <source>
        <strain evidence="3">JCM 17906</strain>
    </source>
</reference>
<dbReference type="Proteomes" id="UP001501598">
    <property type="component" value="Unassembled WGS sequence"/>
</dbReference>
<name>A0ABP8RXF3_9PSEU</name>
<organism evidence="2 3">
    <name type="scientific">Pseudonocardia xishanensis</name>
    <dbReference type="NCBI Taxonomy" id="630995"/>
    <lineage>
        <taxon>Bacteria</taxon>
        <taxon>Bacillati</taxon>
        <taxon>Actinomycetota</taxon>
        <taxon>Actinomycetes</taxon>
        <taxon>Pseudonocardiales</taxon>
        <taxon>Pseudonocardiaceae</taxon>
        <taxon>Pseudonocardia</taxon>
    </lineage>
</organism>
<dbReference type="InterPro" id="IPR007569">
    <property type="entry name" value="DUF559"/>
</dbReference>
<evidence type="ECO:0000259" key="1">
    <source>
        <dbReference type="Pfam" id="PF04480"/>
    </source>
</evidence>
<keyword evidence="3" id="KW-1185">Reference proteome</keyword>
<gene>
    <name evidence="2" type="ORF">GCM10023175_44440</name>
</gene>
<proteinExistence type="predicted"/>
<evidence type="ECO:0000313" key="3">
    <source>
        <dbReference type="Proteomes" id="UP001501598"/>
    </source>
</evidence>
<dbReference type="RefSeq" id="WP_345421790.1">
    <property type="nucleotide sequence ID" value="NZ_BAABGT010000069.1"/>
</dbReference>
<evidence type="ECO:0000313" key="2">
    <source>
        <dbReference type="EMBL" id="GAA4551834.1"/>
    </source>
</evidence>
<comment type="caution">
    <text evidence="2">The sequence shown here is derived from an EMBL/GenBank/DDBJ whole genome shotgun (WGS) entry which is preliminary data.</text>
</comment>
<dbReference type="Gene3D" id="3.40.960.10">
    <property type="entry name" value="VSR Endonuclease"/>
    <property type="match status" value="1"/>
</dbReference>
<dbReference type="InterPro" id="IPR011335">
    <property type="entry name" value="Restrct_endonuc-II-like"/>
</dbReference>
<dbReference type="EMBL" id="BAABGT010000069">
    <property type="protein sequence ID" value="GAA4551834.1"/>
    <property type="molecule type" value="Genomic_DNA"/>
</dbReference>
<sequence length="294" mass="31347">MDLTALSAPFNGTLMRAAGAVTAAELRGPRLRRLFPDTFVRADATVDLALRARAAGVWAGGDGVVAGWAAAELLGASCGPLDAPVDLILPGPRGRTRTPPGIRPRRVLLHPDEVFLRAGVPVTLPARTAFDIARWAPTPTERVAGAEAVAHACSLRVADIRAVWRRHPGAHGTAGLPALLDLVNPLVESPMETRIRMALVLAGLPMPRVQHWSGGHRLDMAYPEVLLGVEHNGSHHREPEQARRDLVREAELTRAGWRLLRYPARTVLGSPEAIAAEVRSVLAGVAGGRALLSS</sequence>
<dbReference type="Pfam" id="PF04480">
    <property type="entry name" value="DUF559"/>
    <property type="match status" value="1"/>
</dbReference>
<accession>A0ABP8RXF3</accession>
<protein>
    <recommendedName>
        <fullName evidence="1">DUF559 domain-containing protein</fullName>
    </recommendedName>
</protein>
<feature type="domain" description="DUF559" evidence="1">
    <location>
        <begin position="210"/>
        <end position="282"/>
    </location>
</feature>
<dbReference type="SUPFAM" id="SSF52980">
    <property type="entry name" value="Restriction endonuclease-like"/>
    <property type="match status" value="1"/>
</dbReference>